<dbReference type="PANTHER" id="PTHR23061">
    <property type="entry name" value="DNA POLYMERASE 2 ALPHA 70 KDA SUBUNIT"/>
    <property type="match status" value="1"/>
</dbReference>
<comment type="caution">
    <text evidence="5">The sequence shown here is derived from an EMBL/GenBank/DDBJ whole genome shotgun (WGS) entry which is preliminary data.</text>
</comment>
<proteinExistence type="predicted"/>
<feature type="domain" description="DNA polymerase alpha subunit B OB" evidence="4">
    <location>
        <begin position="194"/>
        <end position="293"/>
    </location>
</feature>
<reference evidence="5 6" key="1">
    <citation type="journal article" date="2024" name="Nat. Commun.">
        <title>Phylogenomics reveals the evolutionary origins of lichenization in chlorophyte algae.</title>
        <authorList>
            <person name="Puginier C."/>
            <person name="Libourel C."/>
            <person name="Otte J."/>
            <person name="Skaloud P."/>
            <person name="Haon M."/>
            <person name="Grisel S."/>
            <person name="Petersen M."/>
            <person name="Berrin J.G."/>
            <person name="Delaux P.M."/>
            <person name="Dal Grande F."/>
            <person name="Keller J."/>
        </authorList>
    </citation>
    <scope>NUCLEOTIDE SEQUENCE [LARGE SCALE GENOMIC DNA]</scope>
    <source>
        <strain evidence="5 6">SAG 2523</strain>
    </source>
</reference>
<feature type="region of interest" description="Disordered" evidence="3">
    <location>
        <begin position="67"/>
        <end position="96"/>
    </location>
</feature>
<evidence type="ECO:0000313" key="6">
    <source>
        <dbReference type="Proteomes" id="UP001485043"/>
    </source>
</evidence>
<accession>A0AAW1SNV0</accession>
<keyword evidence="6" id="KW-1185">Reference proteome</keyword>
<comment type="subcellular location">
    <subcellularLocation>
        <location evidence="1">Nucleus</location>
    </subcellularLocation>
</comment>
<keyword evidence="2" id="KW-0539">Nucleus</keyword>
<dbReference type="InterPro" id="IPR054300">
    <property type="entry name" value="OB_DPOA2"/>
</dbReference>
<dbReference type="EMBL" id="JALJOV010001209">
    <property type="protein sequence ID" value="KAK9852103.1"/>
    <property type="molecule type" value="Genomic_DNA"/>
</dbReference>
<evidence type="ECO:0000313" key="5">
    <source>
        <dbReference type="EMBL" id="KAK9852103.1"/>
    </source>
</evidence>
<dbReference type="Pfam" id="PF22062">
    <property type="entry name" value="OB_DPOA2"/>
    <property type="match status" value="1"/>
</dbReference>
<dbReference type="AlphaFoldDB" id="A0AAW1SNV0"/>
<gene>
    <name evidence="5" type="ORF">WJX84_008094</name>
</gene>
<dbReference type="Proteomes" id="UP001485043">
    <property type="component" value="Unassembled WGS sequence"/>
</dbReference>
<evidence type="ECO:0000256" key="1">
    <source>
        <dbReference type="ARBA" id="ARBA00004123"/>
    </source>
</evidence>
<evidence type="ECO:0000256" key="3">
    <source>
        <dbReference type="SAM" id="MobiDB-lite"/>
    </source>
</evidence>
<evidence type="ECO:0000259" key="4">
    <source>
        <dbReference type="Pfam" id="PF22062"/>
    </source>
</evidence>
<dbReference type="GO" id="GO:0006270">
    <property type="term" value="P:DNA replication initiation"/>
    <property type="evidence" value="ECO:0007669"/>
    <property type="project" value="TreeGrafter"/>
</dbReference>
<dbReference type="PANTHER" id="PTHR23061:SF12">
    <property type="entry name" value="DNA POLYMERASE ALPHA SUBUNIT B"/>
    <property type="match status" value="1"/>
</dbReference>
<dbReference type="GO" id="GO:0005658">
    <property type="term" value="C:alpha DNA polymerase:primase complex"/>
    <property type="evidence" value="ECO:0007669"/>
    <property type="project" value="TreeGrafter"/>
</dbReference>
<organism evidence="5 6">
    <name type="scientific">Apatococcus fuscideae</name>
    <dbReference type="NCBI Taxonomy" id="2026836"/>
    <lineage>
        <taxon>Eukaryota</taxon>
        <taxon>Viridiplantae</taxon>
        <taxon>Chlorophyta</taxon>
        <taxon>core chlorophytes</taxon>
        <taxon>Trebouxiophyceae</taxon>
        <taxon>Chlorellales</taxon>
        <taxon>Chlorellaceae</taxon>
        <taxon>Apatococcus</taxon>
    </lineage>
</organism>
<dbReference type="InterPro" id="IPR016722">
    <property type="entry name" value="DNA_pol_alpha_bsu"/>
</dbReference>
<name>A0AAW1SNV0_9CHLO</name>
<protein>
    <recommendedName>
        <fullName evidence="4">DNA polymerase alpha subunit B OB domain-containing protein</fullName>
    </recommendedName>
</protein>
<sequence length="328" mass="35662">MQNEQLEAAARKRNLRFPDEAALEAWSDAVEELNFSAVEAVRKLEVFLLNRNRKEAELSVRLLEDFREHQRKQSSKPSARSRAAGLGGSSWDNLSGAFQDKTNRQQATFTPPPVLKRVSEGSPYDGTIEMAASPQVELADVGGPCQAISTLNGHLPSAQCLVTDDPLPFLNLSAGLSPGQTYMSDKIFNKVAHVDERISSFAAAWEAAHPDITCSPVASTAQEPAWYVGRICCDSEGRLNDSSILLEGNITLSEGRRTRLDLSRLPAYRVFPGQVVAVRGMNPTGDCILVLEMQSSLPPLPMSPSQEDAMEVDVPEAPGPAAMVSSVW</sequence>
<evidence type="ECO:0000256" key="2">
    <source>
        <dbReference type="ARBA" id="ARBA00023242"/>
    </source>
</evidence>